<dbReference type="PANTHER" id="PTHR43337">
    <property type="entry name" value="XANTHINE/URACIL PERMEASE C887.17-RELATED"/>
    <property type="match status" value="1"/>
</dbReference>
<evidence type="ECO:0000313" key="4">
    <source>
        <dbReference type="EMBL" id="MFD0891144.1"/>
    </source>
</evidence>
<dbReference type="Proteomes" id="UP001597024">
    <property type="component" value="Unassembled WGS sequence"/>
</dbReference>
<name>A0ABW3E7G8_9ACTN</name>
<comment type="caution">
    <text evidence="4">The sequence shown here is derived from an EMBL/GenBank/DDBJ whole genome shotgun (WGS) entry which is preliminary data.</text>
</comment>
<sequence>VGEGAKTGLAALVTGGLFTLSLVFTPIASVVPAAAAAPALVLVGALMMTQARNIPWEDLTLAVPAFLTIALMPFTYSITNGVGAGVISYTVVQAAVGRAGRIPWLLWVVTLVFGVYFAIEAVQGLL</sequence>
<gene>
    <name evidence="4" type="ORF">ACFQ08_41900</name>
</gene>
<keyword evidence="3" id="KW-1133">Transmembrane helix</keyword>
<dbReference type="InterPro" id="IPR045018">
    <property type="entry name" value="Azg-like"/>
</dbReference>
<feature type="non-terminal residue" evidence="4">
    <location>
        <position position="1"/>
    </location>
</feature>
<accession>A0ABW3E7G8</accession>
<keyword evidence="3" id="KW-0812">Transmembrane</keyword>
<dbReference type="EMBL" id="JBHTHX010002948">
    <property type="protein sequence ID" value="MFD0891144.1"/>
    <property type="molecule type" value="Genomic_DNA"/>
</dbReference>
<keyword evidence="5" id="KW-1185">Reference proteome</keyword>
<comment type="subcellular location">
    <subcellularLocation>
        <location evidence="1">Endomembrane system</location>
        <topology evidence="1">Multi-pass membrane protein</topology>
    </subcellularLocation>
</comment>
<dbReference type="PANTHER" id="PTHR43337:SF1">
    <property type="entry name" value="XANTHINE_URACIL PERMEASE C887.17-RELATED"/>
    <property type="match status" value="1"/>
</dbReference>
<organism evidence="4 5">
    <name type="scientific">Streptosporangium algeriense</name>
    <dbReference type="NCBI Taxonomy" id="1682748"/>
    <lineage>
        <taxon>Bacteria</taxon>
        <taxon>Bacillati</taxon>
        <taxon>Actinomycetota</taxon>
        <taxon>Actinomycetes</taxon>
        <taxon>Streptosporangiales</taxon>
        <taxon>Streptosporangiaceae</taxon>
        <taxon>Streptosporangium</taxon>
    </lineage>
</organism>
<feature type="transmembrane region" description="Helical" evidence="3">
    <location>
        <begin position="104"/>
        <end position="122"/>
    </location>
</feature>
<reference evidence="5" key="1">
    <citation type="journal article" date="2019" name="Int. J. Syst. Evol. Microbiol.">
        <title>The Global Catalogue of Microorganisms (GCM) 10K type strain sequencing project: providing services to taxonomists for standard genome sequencing and annotation.</title>
        <authorList>
            <consortium name="The Broad Institute Genomics Platform"/>
            <consortium name="The Broad Institute Genome Sequencing Center for Infectious Disease"/>
            <person name="Wu L."/>
            <person name="Ma J."/>
        </authorList>
    </citation>
    <scope>NUCLEOTIDE SEQUENCE [LARGE SCALE GENOMIC DNA]</scope>
    <source>
        <strain evidence="5">CCUG 62974</strain>
    </source>
</reference>
<keyword evidence="2" id="KW-0813">Transport</keyword>
<keyword evidence="3" id="KW-0472">Membrane</keyword>
<proteinExistence type="predicted"/>
<evidence type="ECO:0000256" key="3">
    <source>
        <dbReference type="SAM" id="Phobius"/>
    </source>
</evidence>
<feature type="transmembrane region" description="Helical" evidence="3">
    <location>
        <begin position="61"/>
        <end position="92"/>
    </location>
</feature>
<evidence type="ECO:0000313" key="5">
    <source>
        <dbReference type="Proteomes" id="UP001597024"/>
    </source>
</evidence>
<evidence type="ECO:0000256" key="1">
    <source>
        <dbReference type="ARBA" id="ARBA00004127"/>
    </source>
</evidence>
<feature type="transmembrane region" description="Helical" evidence="3">
    <location>
        <begin position="30"/>
        <end position="49"/>
    </location>
</feature>
<evidence type="ECO:0000256" key="2">
    <source>
        <dbReference type="ARBA" id="ARBA00022448"/>
    </source>
</evidence>
<protein>
    <submittedName>
        <fullName evidence="4">NCS2 family permease</fullName>
    </submittedName>
</protein>